<comment type="caution">
    <text evidence="2">The sequence shown here is derived from an EMBL/GenBank/DDBJ whole genome shotgun (WGS) entry which is preliminary data.</text>
</comment>
<reference evidence="2 3" key="1">
    <citation type="submission" date="2024-01" db="EMBL/GenBank/DDBJ databases">
        <title>A draft genome for a cacao thread blight-causing isolate of Paramarasmius palmivorus.</title>
        <authorList>
            <person name="Baruah I.K."/>
            <person name="Bukari Y."/>
            <person name="Amoako-Attah I."/>
            <person name="Meinhardt L.W."/>
            <person name="Bailey B.A."/>
            <person name="Cohen S.P."/>
        </authorList>
    </citation>
    <scope>NUCLEOTIDE SEQUENCE [LARGE SCALE GENOMIC DNA]</scope>
    <source>
        <strain evidence="2 3">GH-12</strain>
    </source>
</reference>
<proteinExistence type="predicted"/>
<dbReference type="Proteomes" id="UP001383192">
    <property type="component" value="Unassembled WGS sequence"/>
</dbReference>
<protein>
    <submittedName>
        <fullName evidence="2">Uncharacterized protein</fullName>
    </submittedName>
</protein>
<organism evidence="2 3">
    <name type="scientific">Paramarasmius palmivorus</name>
    <dbReference type="NCBI Taxonomy" id="297713"/>
    <lineage>
        <taxon>Eukaryota</taxon>
        <taxon>Fungi</taxon>
        <taxon>Dikarya</taxon>
        <taxon>Basidiomycota</taxon>
        <taxon>Agaricomycotina</taxon>
        <taxon>Agaricomycetes</taxon>
        <taxon>Agaricomycetidae</taxon>
        <taxon>Agaricales</taxon>
        <taxon>Marasmiineae</taxon>
        <taxon>Marasmiaceae</taxon>
        <taxon>Paramarasmius</taxon>
    </lineage>
</organism>
<gene>
    <name evidence="2" type="ORF">VNI00_018680</name>
</gene>
<evidence type="ECO:0000313" key="2">
    <source>
        <dbReference type="EMBL" id="KAK7017111.1"/>
    </source>
</evidence>
<dbReference type="EMBL" id="JAYKXP010000258">
    <property type="protein sequence ID" value="KAK7017111.1"/>
    <property type="molecule type" value="Genomic_DNA"/>
</dbReference>
<name>A0AAW0AUF3_9AGAR</name>
<evidence type="ECO:0000256" key="1">
    <source>
        <dbReference type="SAM" id="MobiDB-lite"/>
    </source>
</evidence>
<dbReference type="AlphaFoldDB" id="A0AAW0AUF3"/>
<feature type="compositionally biased region" description="Basic and acidic residues" evidence="1">
    <location>
        <begin position="98"/>
        <end position="107"/>
    </location>
</feature>
<sequence>MYSSRLSQKLNETQRFDLTGQAEINFLLARAGKHSEDEEFQERLPRILAARKVGRRRWQNRISAAKHYAQNKESKKQYSRLQGHRRRSDINDMSEEEREVKRQENRDVQARWRRQNAVRLAQRQQERRVQREGGAVERSILGPTLVENDVQLRAE</sequence>
<accession>A0AAW0AUF3</accession>
<evidence type="ECO:0000313" key="3">
    <source>
        <dbReference type="Proteomes" id="UP001383192"/>
    </source>
</evidence>
<feature type="region of interest" description="Disordered" evidence="1">
    <location>
        <begin position="66"/>
        <end position="107"/>
    </location>
</feature>
<keyword evidence="3" id="KW-1185">Reference proteome</keyword>